<organism evidence="1 2">
    <name type="scientific">Roseateles aquae</name>
    <dbReference type="NCBI Taxonomy" id="3077235"/>
    <lineage>
        <taxon>Bacteria</taxon>
        <taxon>Pseudomonadati</taxon>
        <taxon>Pseudomonadota</taxon>
        <taxon>Betaproteobacteria</taxon>
        <taxon>Burkholderiales</taxon>
        <taxon>Sphaerotilaceae</taxon>
        <taxon>Roseateles</taxon>
    </lineage>
</organism>
<gene>
    <name evidence="1" type="ORF">RQP53_06610</name>
</gene>
<comment type="caution">
    <text evidence="1">The sequence shown here is derived from an EMBL/GenBank/DDBJ whole genome shotgun (WGS) entry which is preliminary data.</text>
</comment>
<dbReference type="Proteomes" id="UP001246372">
    <property type="component" value="Unassembled WGS sequence"/>
</dbReference>
<dbReference type="EMBL" id="JAVXZY010000002">
    <property type="protein sequence ID" value="MDT8998936.1"/>
    <property type="molecule type" value="Genomic_DNA"/>
</dbReference>
<protein>
    <submittedName>
        <fullName evidence="1">Uncharacterized protein</fullName>
    </submittedName>
</protein>
<evidence type="ECO:0000313" key="1">
    <source>
        <dbReference type="EMBL" id="MDT8998936.1"/>
    </source>
</evidence>
<reference evidence="1" key="1">
    <citation type="submission" date="2023-09" db="EMBL/GenBank/DDBJ databases">
        <title>Paucibacter sp. APW11 Genome sequencing and assembly.</title>
        <authorList>
            <person name="Kim I."/>
        </authorList>
    </citation>
    <scope>NUCLEOTIDE SEQUENCE</scope>
    <source>
        <strain evidence="1">APW11</strain>
    </source>
</reference>
<dbReference type="RefSeq" id="WP_315649430.1">
    <property type="nucleotide sequence ID" value="NZ_JAVXZY010000002.1"/>
</dbReference>
<sequence length="527" mass="57406">MSNNAQHQRIEALLARLRLSMAGWQDLEAPQWVSEIRALEPDAAQLLELEALAQFAEIGDERERAQQQLHYAQQLQHAAQQLGTELAEAAAWRLMHGLQSLLHQHQAALHSAGMAATLYRRCGQRGLAQAMLVSRNNVLFHLELFQELLQSCEALLADPQDISPAFLHRARNGAASACFSLANEAGNEADHRQLMQRALAHHQAALELAEQHGLTLLCGISHTNLSVVNAMLGQTATARQHLAAVKRMPEVAGGRPGWAAWQRYAAALIEAQEEALEVTLGAAKSTESAWARLLALSESLGEDSLNNGPAHESCLHAIVWMGPARGKSLDALQANRKLLSLQRRNKLALSAALGETVNKVLAQPQLEQRQQQLQAQGSVLEQALAQRNAELSLALAKLQTEMTIRLGAEAALQRAHDELEVRVQQRSAELSQASHTLLLQEKQLSLSRLVADSAALMGPPLGQAHQALQQLDLLQPQLQALLSGLTVRRGELDQLLEGLEQSSGVTDGALQALAQQVQRFKALDLQA</sequence>
<evidence type="ECO:0000313" key="2">
    <source>
        <dbReference type="Proteomes" id="UP001246372"/>
    </source>
</evidence>
<name>A0ABU3PB04_9BURK</name>
<dbReference type="InterPro" id="IPR011990">
    <property type="entry name" value="TPR-like_helical_dom_sf"/>
</dbReference>
<proteinExistence type="predicted"/>
<dbReference type="Gene3D" id="1.25.40.10">
    <property type="entry name" value="Tetratricopeptide repeat domain"/>
    <property type="match status" value="1"/>
</dbReference>
<keyword evidence="2" id="KW-1185">Reference proteome</keyword>
<accession>A0ABU3PB04</accession>